<dbReference type="GO" id="GO:0004519">
    <property type="term" value="F:endonuclease activity"/>
    <property type="evidence" value="ECO:0007669"/>
    <property type="project" value="InterPro"/>
</dbReference>
<evidence type="ECO:0000259" key="2">
    <source>
        <dbReference type="Pfam" id="PF03161"/>
    </source>
</evidence>
<sequence>MLECLKWDNNANLTYSIVGLNVVGNEKFTSKFKKLTSMERIGPLNIDIISMIIGSTLGDTHLEKRKNGIGTRVIFEQSNNNVEYLMWFHAYLSSRGYCNNTKPKLQIRIKQKGKVFYQYRVNSYTFASFNWIHEMFYKLVDNKYIKFIPLNIEEYLTPLALAIWFMDDGSRLGKGARIATNCFTFEEVNFLCKVLESKYNIIATPNKCGKIKGHIIYIHVNSMKLFTNLIKPYLLPSLYYKLGSNK</sequence>
<dbReference type="InterPro" id="IPR027434">
    <property type="entry name" value="Homing_endonucl"/>
</dbReference>
<dbReference type="GeneID" id="36940647"/>
<evidence type="ECO:0000256" key="1">
    <source>
        <dbReference type="ARBA" id="ARBA00002670"/>
    </source>
</evidence>
<dbReference type="Pfam" id="PF03161">
    <property type="entry name" value="LAGLIDADG_2"/>
    <property type="match status" value="1"/>
</dbReference>
<dbReference type="SUPFAM" id="SSF55608">
    <property type="entry name" value="Homing endonucleases"/>
    <property type="match status" value="1"/>
</dbReference>
<dbReference type="RefSeq" id="YP_009487215.1">
    <property type="nucleotide sequence ID" value="NC_037774.1"/>
</dbReference>
<keyword evidence="3" id="KW-0496">Mitochondrion</keyword>
<gene>
    <name evidence="3" type="primary">orf246</name>
</gene>
<evidence type="ECO:0000313" key="3">
    <source>
        <dbReference type="EMBL" id="AWB36117.1"/>
    </source>
</evidence>
<dbReference type="InterPro" id="IPR004860">
    <property type="entry name" value="LAGLIDADG_dom"/>
</dbReference>
<proteinExistence type="predicted"/>
<dbReference type="Gene3D" id="3.10.28.10">
    <property type="entry name" value="Homing endonucleases"/>
    <property type="match status" value="2"/>
</dbReference>
<accession>A0A2S0U3Q6</accession>
<comment type="function">
    <text evidence="1">Mitochondrial DNA endonuclease involved in intron homing.</text>
</comment>
<dbReference type="AlphaFoldDB" id="A0A2S0U3Q6"/>
<geneLocation type="mitochondrion" evidence="3"/>
<protein>
    <recommendedName>
        <fullName evidence="2">Homing endonuclease LAGLIDADG domain-containing protein</fullName>
    </recommendedName>
</protein>
<reference evidence="3" key="1">
    <citation type="journal article" date="2018" name="Int. J. Biol. Macromol.">
        <title>Characterization and comparative mitogenomic analysis of six newly sequenced mitochondrial genomes from ectomycorrhizal fungi (Russula) and phylogenetic analysis of the Agaricomycetes.</title>
        <authorList>
            <person name="Li Q."/>
            <person name="Wang Q."/>
            <person name="Chen C."/>
            <person name="Jin X."/>
            <person name="Chen Z."/>
            <person name="Xiong C."/>
            <person name="Li P."/>
            <person name="Zhao J."/>
            <person name="Huang W."/>
        </authorList>
    </citation>
    <scope>NUCLEOTIDE SEQUENCE</scope>
</reference>
<feature type="domain" description="Homing endonuclease LAGLIDADG" evidence="2">
    <location>
        <begin position="50"/>
        <end position="226"/>
    </location>
</feature>
<dbReference type="EMBL" id="MH138073">
    <property type="protein sequence ID" value="AWB36117.1"/>
    <property type="molecule type" value="Genomic_DNA"/>
</dbReference>
<organism evidence="3">
    <name type="scientific">Russula abietina</name>
    <dbReference type="NCBI Taxonomy" id="482377"/>
    <lineage>
        <taxon>Eukaryota</taxon>
        <taxon>Fungi</taxon>
        <taxon>Dikarya</taxon>
        <taxon>Basidiomycota</taxon>
        <taxon>Agaricomycotina</taxon>
        <taxon>Agaricomycetes</taxon>
        <taxon>Russulales</taxon>
        <taxon>Russulaceae</taxon>
        <taxon>Russula</taxon>
    </lineage>
</organism>
<name>A0A2S0U3Q6_9AGAM</name>